<evidence type="ECO:0000256" key="1">
    <source>
        <dbReference type="ARBA" id="ARBA00010815"/>
    </source>
</evidence>
<dbReference type="GO" id="GO:0032259">
    <property type="term" value="P:methylation"/>
    <property type="evidence" value="ECO:0007669"/>
    <property type="project" value="UniProtKB-KW"/>
</dbReference>
<accession>A0ABW5BG64</accession>
<gene>
    <name evidence="6" type="ORF">ACFSKO_05580</name>
</gene>
<evidence type="ECO:0000256" key="5">
    <source>
        <dbReference type="ARBA" id="ARBA00023098"/>
    </source>
</evidence>
<proteinExistence type="inferred from homology"/>
<dbReference type="Gene3D" id="3.40.50.150">
    <property type="entry name" value="Vaccinia Virus protein VP39"/>
    <property type="match status" value="1"/>
</dbReference>
<dbReference type="PANTHER" id="PTHR43667">
    <property type="entry name" value="CYCLOPROPANE-FATTY-ACYL-PHOSPHOLIPID SYNTHASE"/>
    <property type="match status" value="1"/>
</dbReference>
<dbReference type="Proteomes" id="UP001597294">
    <property type="component" value="Unassembled WGS sequence"/>
</dbReference>
<evidence type="ECO:0000256" key="2">
    <source>
        <dbReference type="ARBA" id="ARBA00022603"/>
    </source>
</evidence>
<sequence>MSVMGQDRTLEAVTRALAHLHEKLGLTFAFQLWDGSTVPASKDGENSLRLAMTDQSVLTKLLRRPKLKTVIDLYLSGGLDIRGGTLFDLAEQRPKGKTKALIKSLNKPLLLKTFLPLMFARSKNQNLNLKGEGATSGRGSAQEDIAYHYDVSNRFYELFLDPEMVYTCGYFTDWSNDLARAQTDKLDMICRKLRLKPGDRLLDIGCGWGALICYAAEHYGVTALGVTLSEEQLSLAQERIKERGLEDKVSVELKDFRLLEGAFDKVSSIGMFEHVGIENHREYYLTVNRLLKPRGLYLHHAITRRGKSSDAKFNRKRPEYNSMLKYIFPGAEVDHIGMTARNLEAHGFEVHDIEAWREHYARTTELWARRLMENSDAAIAEAGAERYRLWVLYLTGVSLAFTRGTLNIFQTVASKRTKGLSGMPPTRSDLYDT</sequence>
<protein>
    <submittedName>
        <fullName evidence="6">Class I SAM-dependent methyltransferase</fullName>
        <ecNumber evidence="6">2.1.1.-</ecNumber>
    </submittedName>
</protein>
<keyword evidence="3 6" id="KW-0808">Transferase</keyword>
<dbReference type="InterPro" id="IPR050723">
    <property type="entry name" value="CFA/CMAS"/>
</dbReference>
<dbReference type="InterPro" id="IPR029063">
    <property type="entry name" value="SAM-dependent_MTases_sf"/>
</dbReference>
<comment type="caution">
    <text evidence="6">The sequence shown here is derived from an EMBL/GenBank/DDBJ whole genome shotgun (WGS) entry which is preliminary data.</text>
</comment>
<dbReference type="Pfam" id="PF02353">
    <property type="entry name" value="CMAS"/>
    <property type="match status" value="1"/>
</dbReference>
<dbReference type="RefSeq" id="WP_380249254.1">
    <property type="nucleotide sequence ID" value="NZ_JBHUII010000001.1"/>
</dbReference>
<keyword evidence="5" id="KW-0443">Lipid metabolism</keyword>
<dbReference type="GO" id="GO:0008168">
    <property type="term" value="F:methyltransferase activity"/>
    <property type="evidence" value="ECO:0007669"/>
    <property type="project" value="UniProtKB-KW"/>
</dbReference>
<keyword evidence="2 6" id="KW-0489">Methyltransferase</keyword>
<dbReference type="PIRSF" id="PIRSF003085">
    <property type="entry name" value="CMAS"/>
    <property type="match status" value="1"/>
</dbReference>
<evidence type="ECO:0000256" key="3">
    <source>
        <dbReference type="ARBA" id="ARBA00022679"/>
    </source>
</evidence>
<dbReference type="InterPro" id="IPR003333">
    <property type="entry name" value="CMAS"/>
</dbReference>
<dbReference type="EMBL" id="JBHUII010000001">
    <property type="protein sequence ID" value="MFD2205067.1"/>
    <property type="molecule type" value="Genomic_DNA"/>
</dbReference>
<keyword evidence="7" id="KW-1185">Reference proteome</keyword>
<evidence type="ECO:0000256" key="4">
    <source>
        <dbReference type="ARBA" id="ARBA00022691"/>
    </source>
</evidence>
<comment type="similarity">
    <text evidence="1">Belongs to the CFA/CMAS family.</text>
</comment>
<dbReference type="SUPFAM" id="SSF53335">
    <property type="entry name" value="S-adenosyl-L-methionine-dependent methyltransferases"/>
    <property type="match status" value="1"/>
</dbReference>
<dbReference type="CDD" id="cd02440">
    <property type="entry name" value="AdoMet_MTases"/>
    <property type="match status" value="1"/>
</dbReference>
<dbReference type="EC" id="2.1.1.-" evidence="6"/>
<evidence type="ECO:0000313" key="7">
    <source>
        <dbReference type="Proteomes" id="UP001597294"/>
    </source>
</evidence>
<evidence type="ECO:0000313" key="6">
    <source>
        <dbReference type="EMBL" id="MFD2205067.1"/>
    </source>
</evidence>
<keyword evidence="4" id="KW-0949">S-adenosyl-L-methionine</keyword>
<dbReference type="PANTHER" id="PTHR43667:SF1">
    <property type="entry name" value="CYCLOPROPANE-FATTY-ACYL-PHOSPHOLIPID SYNTHASE"/>
    <property type="match status" value="1"/>
</dbReference>
<name>A0ABW5BG64_9PROT</name>
<organism evidence="6 7">
    <name type="scientific">Kiloniella antarctica</name>
    <dbReference type="NCBI Taxonomy" id="1550907"/>
    <lineage>
        <taxon>Bacteria</taxon>
        <taxon>Pseudomonadati</taxon>
        <taxon>Pseudomonadota</taxon>
        <taxon>Alphaproteobacteria</taxon>
        <taxon>Rhodospirillales</taxon>
        <taxon>Kiloniellaceae</taxon>
        <taxon>Kiloniella</taxon>
    </lineage>
</organism>
<reference evidence="7" key="1">
    <citation type="journal article" date="2019" name="Int. J. Syst. Evol. Microbiol.">
        <title>The Global Catalogue of Microorganisms (GCM) 10K type strain sequencing project: providing services to taxonomists for standard genome sequencing and annotation.</title>
        <authorList>
            <consortium name="The Broad Institute Genomics Platform"/>
            <consortium name="The Broad Institute Genome Sequencing Center for Infectious Disease"/>
            <person name="Wu L."/>
            <person name="Ma J."/>
        </authorList>
    </citation>
    <scope>NUCLEOTIDE SEQUENCE [LARGE SCALE GENOMIC DNA]</scope>
    <source>
        <strain evidence="7">CGMCC 4.7192</strain>
    </source>
</reference>